<reference evidence="2" key="1">
    <citation type="journal article" date="2019" name="Int. J. Syst. Evol. Microbiol.">
        <title>The Global Catalogue of Microorganisms (GCM) 10K type strain sequencing project: providing services to taxonomists for standard genome sequencing and annotation.</title>
        <authorList>
            <consortium name="The Broad Institute Genomics Platform"/>
            <consortium name="The Broad Institute Genome Sequencing Center for Infectious Disease"/>
            <person name="Wu L."/>
            <person name="Ma J."/>
        </authorList>
    </citation>
    <scope>NUCLEOTIDE SEQUENCE [LARGE SCALE GENOMIC DNA]</scope>
    <source>
        <strain evidence="2">KCTC 42087</strain>
    </source>
</reference>
<proteinExistence type="predicted"/>
<gene>
    <name evidence="1" type="ORF">ACFPZN_04460</name>
</gene>
<evidence type="ECO:0000313" key="2">
    <source>
        <dbReference type="Proteomes" id="UP001596074"/>
    </source>
</evidence>
<dbReference type="EMBL" id="JBHSON010000004">
    <property type="protein sequence ID" value="MFC5744863.1"/>
    <property type="molecule type" value="Genomic_DNA"/>
</dbReference>
<keyword evidence="2" id="KW-1185">Reference proteome</keyword>
<sequence length="87" mass="9692">MSGTISAKIWDRTLEFFEPYPETLPGFYNAKDADTGERVAILSLLPDDCWHCVRTDLGEDERKPVVFDEVVGGVAGAARLLFGQEEE</sequence>
<organism evidence="1 2">
    <name type="scientific">Actinomadura rugatobispora</name>
    <dbReference type="NCBI Taxonomy" id="1994"/>
    <lineage>
        <taxon>Bacteria</taxon>
        <taxon>Bacillati</taxon>
        <taxon>Actinomycetota</taxon>
        <taxon>Actinomycetes</taxon>
        <taxon>Streptosporangiales</taxon>
        <taxon>Thermomonosporaceae</taxon>
        <taxon>Actinomadura</taxon>
    </lineage>
</organism>
<comment type="caution">
    <text evidence="1">The sequence shown here is derived from an EMBL/GenBank/DDBJ whole genome shotgun (WGS) entry which is preliminary data.</text>
</comment>
<dbReference type="RefSeq" id="WP_378280387.1">
    <property type="nucleotide sequence ID" value="NZ_JBHSON010000004.1"/>
</dbReference>
<name>A0ABW0ZTZ6_9ACTN</name>
<protein>
    <submittedName>
        <fullName evidence="1">Uncharacterized protein</fullName>
    </submittedName>
</protein>
<evidence type="ECO:0000313" key="1">
    <source>
        <dbReference type="EMBL" id="MFC5744863.1"/>
    </source>
</evidence>
<dbReference type="Proteomes" id="UP001596074">
    <property type="component" value="Unassembled WGS sequence"/>
</dbReference>
<accession>A0ABW0ZTZ6</accession>